<reference evidence="4" key="1">
    <citation type="submission" date="2022-11" db="UniProtKB">
        <authorList>
            <consortium name="WormBaseParasite"/>
        </authorList>
    </citation>
    <scope>IDENTIFICATION</scope>
</reference>
<feature type="compositionally biased region" description="Basic and acidic residues" evidence="1">
    <location>
        <begin position="135"/>
        <end position="146"/>
    </location>
</feature>
<sequence>MPNNSNNNDCTKTITLAVLNVVAVVVVAVTTAGVLAVFVIVVAKVVVTVIFERNIDDIEGRIVGTYTDRPVHADRQTDTHQRKEKRRNGGEGEKRKGLQIFPCRPAVSSRVDETVVPKTAVMMKEDRRRANNRTDQPKPTDVDRVGRVGVGSSRNCALHAMRAEGRVRAGT</sequence>
<feature type="region of interest" description="Disordered" evidence="1">
    <location>
        <begin position="69"/>
        <end position="98"/>
    </location>
</feature>
<dbReference type="AlphaFoldDB" id="A0A915PZ75"/>
<evidence type="ECO:0000313" key="4">
    <source>
        <dbReference type="WBParaSite" id="sdigi.contig383.g7920.t1"/>
    </source>
</evidence>
<accession>A0A915PZ75</accession>
<organism evidence="3 4">
    <name type="scientific">Setaria digitata</name>
    <dbReference type="NCBI Taxonomy" id="48799"/>
    <lineage>
        <taxon>Eukaryota</taxon>
        <taxon>Metazoa</taxon>
        <taxon>Ecdysozoa</taxon>
        <taxon>Nematoda</taxon>
        <taxon>Chromadorea</taxon>
        <taxon>Rhabditida</taxon>
        <taxon>Spirurina</taxon>
        <taxon>Spiruromorpha</taxon>
        <taxon>Filarioidea</taxon>
        <taxon>Setariidae</taxon>
        <taxon>Setaria</taxon>
    </lineage>
</organism>
<dbReference type="WBParaSite" id="sdigi.contig383.g7920.t1">
    <property type="protein sequence ID" value="sdigi.contig383.g7920.t1"/>
    <property type="gene ID" value="sdigi.contig383.g7920"/>
</dbReference>
<protein>
    <submittedName>
        <fullName evidence="4">Uncharacterized protein</fullName>
    </submittedName>
</protein>
<keyword evidence="2" id="KW-1133">Transmembrane helix</keyword>
<dbReference type="Proteomes" id="UP000887581">
    <property type="component" value="Unplaced"/>
</dbReference>
<evidence type="ECO:0000313" key="3">
    <source>
        <dbReference type="Proteomes" id="UP000887581"/>
    </source>
</evidence>
<name>A0A915PZ75_9BILA</name>
<proteinExistence type="predicted"/>
<evidence type="ECO:0000256" key="1">
    <source>
        <dbReference type="SAM" id="MobiDB-lite"/>
    </source>
</evidence>
<keyword evidence="3" id="KW-1185">Reference proteome</keyword>
<feature type="transmembrane region" description="Helical" evidence="2">
    <location>
        <begin position="20"/>
        <end position="51"/>
    </location>
</feature>
<feature type="compositionally biased region" description="Basic and acidic residues" evidence="1">
    <location>
        <begin position="69"/>
        <end position="96"/>
    </location>
</feature>
<feature type="region of interest" description="Disordered" evidence="1">
    <location>
        <begin position="122"/>
        <end position="148"/>
    </location>
</feature>
<evidence type="ECO:0000256" key="2">
    <source>
        <dbReference type="SAM" id="Phobius"/>
    </source>
</evidence>
<keyword evidence="2" id="KW-0812">Transmembrane</keyword>
<keyword evidence="2" id="KW-0472">Membrane</keyword>